<sequence length="80" mass="9946">MCELELAWLKCERRLYTNSKEERQKLLPEIKIHIDNLKKLNDRKGERLHCCWMGKEYHLSRGEYIDILEFIKMFLNYWQL</sequence>
<dbReference type="RefSeq" id="WP_406786821.1">
    <property type="nucleotide sequence ID" value="NZ_JBJIAA010000005.1"/>
</dbReference>
<accession>A0ABW8TD49</accession>
<dbReference type="EMBL" id="JBJIAA010000005">
    <property type="protein sequence ID" value="MFL0250151.1"/>
    <property type="molecule type" value="Genomic_DNA"/>
</dbReference>
<evidence type="ECO:0000313" key="2">
    <source>
        <dbReference type="Proteomes" id="UP001623592"/>
    </source>
</evidence>
<gene>
    <name evidence="1" type="ORF">ACJDT4_06925</name>
</gene>
<proteinExistence type="predicted"/>
<organism evidence="1 2">
    <name type="scientific">Clostridium neuense</name>
    <dbReference type="NCBI Taxonomy" id="1728934"/>
    <lineage>
        <taxon>Bacteria</taxon>
        <taxon>Bacillati</taxon>
        <taxon>Bacillota</taxon>
        <taxon>Clostridia</taxon>
        <taxon>Eubacteriales</taxon>
        <taxon>Clostridiaceae</taxon>
        <taxon>Clostridium</taxon>
    </lineage>
</organism>
<reference evidence="1 2" key="1">
    <citation type="submission" date="2024-11" db="EMBL/GenBank/DDBJ databases">
        <authorList>
            <person name="Heng Y.C."/>
            <person name="Lim A.C.H."/>
            <person name="Lee J.K.Y."/>
            <person name="Kittelmann S."/>
        </authorList>
    </citation>
    <scope>NUCLEOTIDE SEQUENCE [LARGE SCALE GENOMIC DNA]</scope>
    <source>
        <strain evidence="1 2">WILCCON 0114</strain>
    </source>
</reference>
<evidence type="ECO:0000313" key="1">
    <source>
        <dbReference type="EMBL" id="MFL0250151.1"/>
    </source>
</evidence>
<name>A0ABW8TD49_9CLOT</name>
<keyword evidence="2" id="KW-1185">Reference proteome</keyword>
<dbReference type="Proteomes" id="UP001623592">
    <property type="component" value="Unassembled WGS sequence"/>
</dbReference>
<protein>
    <submittedName>
        <fullName evidence="1">Uncharacterized protein</fullName>
    </submittedName>
</protein>
<comment type="caution">
    <text evidence="1">The sequence shown here is derived from an EMBL/GenBank/DDBJ whole genome shotgun (WGS) entry which is preliminary data.</text>
</comment>